<dbReference type="InterPro" id="IPR007052">
    <property type="entry name" value="CS_dom"/>
</dbReference>
<evidence type="ECO:0000313" key="6">
    <source>
        <dbReference type="EMBL" id="AGH94336.1"/>
    </source>
</evidence>
<dbReference type="Proteomes" id="UP000012040">
    <property type="component" value="Chromosome"/>
</dbReference>
<sequence length="176" mass="20098">MRTLTPYWNTRSLAADLINEMDSFFSDFQNEAPTRHLYDERSFNPACEITEAEDHYVMSLDIPGMSKEDIKLELNENTLTVSGERKREVVSDKKLRVQRYEKSYGFFKRSFTLPASVDSEKVEAHYEQGVLELYLPKTAAAKPKQIEIKTGQSGFLNKLLSPRKSSDQAKDTSSAS</sequence>
<comment type="similarity">
    <text evidence="1 2">Belongs to the small heat shock protein (HSP20) family.</text>
</comment>
<dbReference type="PATRIC" id="fig|1184267.3.peg.119"/>
<keyword evidence="7" id="KW-1185">Reference proteome</keyword>
<dbReference type="InterPro" id="IPR008978">
    <property type="entry name" value="HSP20-like_chaperone"/>
</dbReference>
<evidence type="ECO:0000313" key="7">
    <source>
        <dbReference type="Proteomes" id="UP000012040"/>
    </source>
</evidence>
<dbReference type="OrthoDB" id="5295564at2"/>
<dbReference type="PROSITE" id="PS01031">
    <property type="entry name" value="SHSP"/>
    <property type="match status" value="1"/>
</dbReference>
<feature type="region of interest" description="Disordered" evidence="3">
    <location>
        <begin position="157"/>
        <end position="176"/>
    </location>
</feature>
<accession>M4V8J7</accession>
<dbReference type="PANTHER" id="PTHR11527">
    <property type="entry name" value="HEAT-SHOCK PROTEIN 20 FAMILY MEMBER"/>
    <property type="match status" value="1"/>
</dbReference>
<evidence type="ECO:0000259" key="5">
    <source>
        <dbReference type="PROSITE" id="PS51203"/>
    </source>
</evidence>
<evidence type="ECO:0000256" key="2">
    <source>
        <dbReference type="RuleBase" id="RU003616"/>
    </source>
</evidence>
<reference evidence="6 7" key="1">
    <citation type="journal article" date="2013" name="ISME J.">
        <title>By their genes ye shall know them: genomic signatures of predatory bacteria.</title>
        <authorList>
            <person name="Pasternak Z."/>
            <person name="Pietrokovski S."/>
            <person name="Rotem O."/>
            <person name="Gophna U."/>
            <person name="Lurie-Weinberger M.N."/>
            <person name="Jurkevitch E."/>
        </authorList>
    </citation>
    <scope>NUCLEOTIDE SEQUENCE [LARGE SCALE GENOMIC DNA]</scope>
    <source>
        <strain evidence="6 7">JSS</strain>
    </source>
</reference>
<dbReference type="InterPro" id="IPR002068">
    <property type="entry name" value="A-crystallin/Hsp20_dom"/>
</dbReference>
<organism evidence="6 7">
    <name type="scientific">Pseudobdellovibrio exovorus JSS</name>
    <dbReference type="NCBI Taxonomy" id="1184267"/>
    <lineage>
        <taxon>Bacteria</taxon>
        <taxon>Pseudomonadati</taxon>
        <taxon>Bdellovibrionota</taxon>
        <taxon>Bdellovibrionia</taxon>
        <taxon>Bdellovibrionales</taxon>
        <taxon>Pseudobdellovibrionaceae</taxon>
        <taxon>Pseudobdellovibrio</taxon>
    </lineage>
</organism>
<dbReference type="Gene3D" id="2.60.40.790">
    <property type="match status" value="1"/>
</dbReference>
<evidence type="ECO:0000259" key="4">
    <source>
        <dbReference type="PROSITE" id="PS01031"/>
    </source>
</evidence>
<dbReference type="eggNOG" id="COG0071">
    <property type="taxonomic scope" value="Bacteria"/>
</dbReference>
<dbReference type="KEGG" id="bex:A11Q_116"/>
<dbReference type="RefSeq" id="WP_015468826.1">
    <property type="nucleotide sequence ID" value="NC_020813.1"/>
</dbReference>
<evidence type="ECO:0000256" key="3">
    <source>
        <dbReference type="SAM" id="MobiDB-lite"/>
    </source>
</evidence>
<dbReference type="SUPFAM" id="SSF49764">
    <property type="entry name" value="HSP20-like chaperones"/>
    <property type="match status" value="1"/>
</dbReference>
<feature type="domain" description="SHSP" evidence="4">
    <location>
        <begin position="37"/>
        <end position="151"/>
    </location>
</feature>
<proteinExistence type="inferred from homology"/>
<dbReference type="EMBL" id="CP003537">
    <property type="protein sequence ID" value="AGH94336.1"/>
    <property type="molecule type" value="Genomic_DNA"/>
</dbReference>
<dbReference type="PROSITE" id="PS51203">
    <property type="entry name" value="CS"/>
    <property type="match status" value="1"/>
</dbReference>
<protein>
    <submittedName>
        <fullName evidence="6">Uncharacterized protein</fullName>
    </submittedName>
</protein>
<name>M4V8J7_9BACT</name>
<dbReference type="AlphaFoldDB" id="M4V8J7"/>
<evidence type="ECO:0000256" key="1">
    <source>
        <dbReference type="PROSITE-ProRule" id="PRU00285"/>
    </source>
</evidence>
<dbReference type="InterPro" id="IPR031107">
    <property type="entry name" value="Small_HSP"/>
</dbReference>
<dbReference type="STRING" id="1184267.A11Q_116"/>
<dbReference type="CDD" id="cd06464">
    <property type="entry name" value="ACD_sHsps-like"/>
    <property type="match status" value="1"/>
</dbReference>
<gene>
    <name evidence="6" type="ORF">A11Q_116</name>
</gene>
<feature type="domain" description="CS" evidence="5">
    <location>
        <begin position="42"/>
        <end position="157"/>
    </location>
</feature>
<dbReference type="Pfam" id="PF00011">
    <property type="entry name" value="HSP20"/>
    <property type="match status" value="1"/>
</dbReference>
<dbReference type="HOGENOM" id="CLU_046737_12_2_7"/>